<accession>A0AAN8UT82</accession>
<dbReference type="Proteomes" id="UP001370490">
    <property type="component" value="Unassembled WGS sequence"/>
</dbReference>
<keyword evidence="2" id="KW-0539">Nucleus</keyword>
<keyword evidence="1 2" id="KW-0863">Zinc-finger</keyword>
<dbReference type="PROSITE" id="PS50966">
    <property type="entry name" value="ZF_SWIM"/>
    <property type="match status" value="1"/>
</dbReference>
<comment type="subcellular location">
    <subcellularLocation>
        <location evidence="2">Nucleus</location>
    </subcellularLocation>
</comment>
<evidence type="ECO:0000256" key="2">
    <source>
        <dbReference type="RuleBase" id="RU367018"/>
    </source>
</evidence>
<dbReference type="AlphaFoldDB" id="A0AAN8UT82"/>
<evidence type="ECO:0000313" key="4">
    <source>
        <dbReference type="EMBL" id="KAK6918724.1"/>
    </source>
</evidence>
<keyword evidence="2" id="KW-0862">Zinc</keyword>
<dbReference type="GO" id="GO:0005634">
    <property type="term" value="C:nucleus"/>
    <property type="evidence" value="ECO:0007669"/>
    <property type="project" value="UniProtKB-SubCell"/>
</dbReference>
<dbReference type="PANTHER" id="PTHR31669">
    <property type="entry name" value="PROTEIN FAR1-RELATED SEQUENCE 10-RELATED"/>
    <property type="match status" value="1"/>
</dbReference>
<comment type="function">
    <text evidence="2">Putative transcription activator involved in regulating light control of development.</text>
</comment>
<comment type="caution">
    <text evidence="4">The sequence shown here is derived from an EMBL/GenBank/DDBJ whole genome shotgun (WGS) entry which is preliminary data.</text>
</comment>
<dbReference type="Pfam" id="PF04434">
    <property type="entry name" value="SWIM"/>
    <property type="match status" value="1"/>
</dbReference>
<evidence type="ECO:0000256" key="1">
    <source>
        <dbReference type="PROSITE-ProRule" id="PRU00325"/>
    </source>
</evidence>
<reference evidence="4 5" key="1">
    <citation type="submission" date="2023-12" db="EMBL/GenBank/DDBJ databases">
        <title>A high-quality genome assembly for Dillenia turbinata (Dilleniales).</title>
        <authorList>
            <person name="Chanderbali A."/>
        </authorList>
    </citation>
    <scope>NUCLEOTIDE SEQUENCE [LARGE SCALE GENOMIC DNA]</scope>
    <source>
        <strain evidence="4">LSX21</strain>
        <tissue evidence="4">Leaf</tissue>
    </source>
</reference>
<proteinExistence type="inferred from homology"/>
<dbReference type="GO" id="GO:0006355">
    <property type="term" value="P:regulation of DNA-templated transcription"/>
    <property type="evidence" value="ECO:0007669"/>
    <property type="project" value="UniProtKB-UniRule"/>
</dbReference>
<keyword evidence="2" id="KW-0479">Metal-binding</keyword>
<evidence type="ECO:0000259" key="3">
    <source>
        <dbReference type="PROSITE" id="PS50966"/>
    </source>
</evidence>
<protein>
    <recommendedName>
        <fullName evidence="2">Protein FAR1-RELATED SEQUENCE</fullName>
    </recommendedName>
</protein>
<dbReference type="InterPro" id="IPR031052">
    <property type="entry name" value="FHY3/FAR1"/>
</dbReference>
<feature type="domain" description="SWIM-type" evidence="3">
    <location>
        <begin position="308"/>
        <end position="336"/>
    </location>
</feature>
<evidence type="ECO:0000313" key="5">
    <source>
        <dbReference type="Proteomes" id="UP001370490"/>
    </source>
</evidence>
<dbReference type="EMBL" id="JBAMMX010000022">
    <property type="protein sequence ID" value="KAK6918724.1"/>
    <property type="molecule type" value="Genomic_DNA"/>
</dbReference>
<dbReference type="InterPro" id="IPR007527">
    <property type="entry name" value="Znf_SWIM"/>
</dbReference>
<name>A0AAN8UT82_9MAGN</name>
<dbReference type="GO" id="GO:0008270">
    <property type="term" value="F:zinc ion binding"/>
    <property type="evidence" value="ECO:0007669"/>
    <property type="project" value="UniProtKB-UniRule"/>
</dbReference>
<dbReference type="PANTHER" id="PTHR31669:SF174">
    <property type="entry name" value="PROTEIN FAR1-RELATED SEQUENCE 10-RELATED"/>
    <property type="match status" value="1"/>
</dbReference>
<keyword evidence="5" id="KW-1185">Reference proteome</keyword>
<sequence>MKVLDLEKGVQPGTCKKTVQENDALLNEKRESDMLELLEVCKTMLETVADFTYDYTADENDKVENIGWSCGDSVHASNVFGDVVTFDTTYGSISNGKLLGIFVGATTCYHSVTLHISSYVMVSFTQTFFTELDSGLRDVIAGEMPNSRHIISMWHVLSKVPKFKAEFDSLCNLESIEDFEHQWNHVVMNFGLGSDKKFSTLFLLSVLGSVLYSELLFALNGHSGVFKATGFISVNVAAILGSQTREELSYAHAKACMPIVEHPRSILTPFAFNGLQHEILLSMQYAASEMANGSYLVRHYKKMDGECLAIWIPEDEQIHCSCKEFAHSGILCRHSL</sequence>
<organism evidence="4 5">
    <name type="scientific">Dillenia turbinata</name>
    <dbReference type="NCBI Taxonomy" id="194707"/>
    <lineage>
        <taxon>Eukaryota</taxon>
        <taxon>Viridiplantae</taxon>
        <taxon>Streptophyta</taxon>
        <taxon>Embryophyta</taxon>
        <taxon>Tracheophyta</taxon>
        <taxon>Spermatophyta</taxon>
        <taxon>Magnoliopsida</taxon>
        <taxon>eudicotyledons</taxon>
        <taxon>Gunneridae</taxon>
        <taxon>Pentapetalae</taxon>
        <taxon>Dilleniales</taxon>
        <taxon>Dilleniaceae</taxon>
        <taxon>Dillenia</taxon>
    </lineage>
</organism>
<gene>
    <name evidence="4" type="ORF">RJ641_017146</name>
</gene>
<comment type="similarity">
    <text evidence="2">Belongs to the FHY3/FAR1 family.</text>
</comment>